<dbReference type="AlphaFoldDB" id="A0A9W4U346"/>
<protein>
    <submittedName>
        <fullName evidence="1">Uncharacterized protein</fullName>
    </submittedName>
</protein>
<organism evidence="1 2">
    <name type="scientific">Periconia digitata</name>
    <dbReference type="NCBI Taxonomy" id="1303443"/>
    <lineage>
        <taxon>Eukaryota</taxon>
        <taxon>Fungi</taxon>
        <taxon>Dikarya</taxon>
        <taxon>Ascomycota</taxon>
        <taxon>Pezizomycotina</taxon>
        <taxon>Dothideomycetes</taxon>
        <taxon>Pleosporomycetidae</taxon>
        <taxon>Pleosporales</taxon>
        <taxon>Massarineae</taxon>
        <taxon>Periconiaceae</taxon>
        <taxon>Periconia</taxon>
    </lineage>
</organism>
<dbReference type="Proteomes" id="UP001152607">
    <property type="component" value="Unassembled WGS sequence"/>
</dbReference>
<sequence length="110" mass="12371">MRLLLPTNFPHSRLVRNLTRPLPSTILTCCLAADNTACLSIFFPQQFEMFSAIKHQLCYYELPKWSLRTLHIHVGSMPIFARLSNGASPVACWTRKNATTSLANSPRPAV</sequence>
<keyword evidence="2" id="KW-1185">Reference proteome</keyword>
<evidence type="ECO:0000313" key="2">
    <source>
        <dbReference type="Proteomes" id="UP001152607"/>
    </source>
</evidence>
<dbReference type="EMBL" id="CAOQHR010000001">
    <property type="protein sequence ID" value="CAI6233812.1"/>
    <property type="molecule type" value="Genomic_DNA"/>
</dbReference>
<evidence type="ECO:0000313" key="1">
    <source>
        <dbReference type="EMBL" id="CAI6233812.1"/>
    </source>
</evidence>
<name>A0A9W4U346_9PLEO</name>
<proteinExistence type="predicted"/>
<comment type="caution">
    <text evidence="1">The sequence shown here is derived from an EMBL/GenBank/DDBJ whole genome shotgun (WGS) entry which is preliminary data.</text>
</comment>
<reference evidence="1" key="1">
    <citation type="submission" date="2023-01" db="EMBL/GenBank/DDBJ databases">
        <authorList>
            <person name="Van Ghelder C."/>
            <person name="Rancurel C."/>
        </authorList>
    </citation>
    <scope>NUCLEOTIDE SEQUENCE</scope>
    <source>
        <strain evidence="1">CNCM I-4278</strain>
    </source>
</reference>
<accession>A0A9W4U346</accession>
<gene>
    <name evidence="1" type="ORF">PDIGIT_LOCUS319</name>
</gene>